<keyword evidence="4 6" id="KW-0472">Membrane</keyword>
<feature type="region of interest" description="Disordered" evidence="5">
    <location>
        <begin position="1"/>
        <end position="32"/>
    </location>
</feature>
<feature type="compositionally biased region" description="Low complexity" evidence="5">
    <location>
        <begin position="11"/>
        <end position="20"/>
    </location>
</feature>
<evidence type="ECO:0000256" key="2">
    <source>
        <dbReference type="ARBA" id="ARBA00022692"/>
    </source>
</evidence>
<feature type="transmembrane region" description="Helical" evidence="6">
    <location>
        <begin position="40"/>
        <end position="60"/>
    </location>
</feature>
<organism evidence="8 9">
    <name type="scientific">Mycolicibacterium porcinum</name>
    <dbReference type="NCBI Taxonomy" id="39693"/>
    <lineage>
        <taxon>Bacteria</taxon>
        <taxon>Bacillati</taxon>
        <taxon>Actinomycetota</taxon>
        <taxon>Actinomycetes</taxon>
        <taxon>Mycobacteriales</taxon>
        <taxon>Mycobacteriaceae</taxon>
        <taxon>Mycolicibacterium</taxon>
    </lineage>
</organism>
<reference evidence="8 9" key="1">
    <citation type="submission" date="2024-04" db="EMBL/GenBank/DDBJ databases">
        <title>Genomic Markers of Mycobacteria.</title>
        <authorList>
            <person name="Soliman M.S."/>
            <person name="Elkholy A."/>
            <person name="Soliman N.S."/>
            <person name="Abbas A."/>
            <person name="Khayrat S."/>
            <person name="Shawky S."/>
        </authorList>
    </citation>
    <scope>NUCLEOTIDE SEQUENCE [LARGE SCALE GENOMIC DNA]</scope>
    <source>
        <strain evidence="8 9">Egy-CU-AM5</strain>
    </source>
</reference>
<evidence type="ECO:0000256" key="5">
    <source>
        <dbReference type="SAM" id="MobiDB-lite"/>
    </source>
</evidence>
<name>A0ABV3VL31_9MYCO</name>
<protein>
    <submittedName>
        <fullName evidence="8">TM2 domain-containing protein</fullName>
    </submittedName>
</protein>
<evidence type="ECO:0000313" key="9">
    <source>
        <dbReference type="Proteomes" id="UP001558474"/>
    </source>
</evidence>
<comment type="subcellular location">
    <subcellularLocation>
        <location evidence="1">Membrane</location>
        <topology evidence="1">Multi-pass membrane protein</topology>
    </subcellularLocation>
</comment>
<dbReference type="RefSeq" id="WP_368573718.1">
    <property type="nucleotide sequence ID" value="NZ_JBDLOU010000055.1"/>
</dbReference>
<keyword evidence="9" id="KW-1185">Reference proteome</keyword>
<sequence length="118" mass="12677">PPQAPLPGYPGQPYGAYPADPSAPFGRDPYTGEPLSDKQAMTAGLLQFFLGAFGVGRFYIGYTNIGAIQLGLTILGILTSWLIVGVFICLGVGIWALVDSVRMFTRSLPDQDGRKLRN</sequence>
<evidence type="ECO:0000256" key="6">
    <source>
        <dbReference type="SAM" id="Phobius"/>
    </source>
</evidence>
<feature type="non-terminal residue" evidence="8">
    <location>
        <position position="1"/>
    </location>
</feature>
<keyword evidence="3 6" id="KW-1133">Transmembrane helix</keyword>
<evidence type="ECO:0000256" key="1">
    <source>
        <dbReference type="ARBA" id="ARBA00004141"/>
    </source>
</evidence>
<evidence type="ECO:0000256" key="4">
    <source>
        <dbReference type="ARBA" id="ARBA00023136"/>
    </source>
</evidence>
<feature type="domain" description="TM2" evidence="7">
    <location>
        <begin position="37"/>
        <end position="87"/>
    </location>
</feature>
<dbReference type="Proteomes" id="UP001558474">
    <property type="component" value="Unassembled WGS sequence"/>
</dbReference>
<dbReference type="EMBL" id="JBDLOU010000055">
    <property type="protein sequence ID" value="MEX3740968.1"/>
    <property type="molecule type" value="Genomic_DNA"/>
</dbReference>
<feature type="transmembrane region" description="Helical" evidence="6">
    <location>
        <begin position="72"/>
        <end position="98"/>
    </location>
</feature>
<evidence type="ECO:0000313" key="8">
    <source>
        <dbReference type="EMBL" id="MEX3740968.1"/>
    </source>
</evidence>
<accession>A0ABV3VL31</accession>
<gene>
    <name evidence="8" type="ORF">ABFW12_22335</name>
</gene>
<dbReference type="InterPro" id="IPR007829">
    <property type="entry name" value="TM2"/>
</dbReference>
<keyword evidence="2 6" id="KW-0812">Transmembrane</keyword>
<proteinExistence type="predicted"/>
<feature type="compositionally biased region" description="Pro residues" evidence="5">
    <location>
        <begin position="1"/>
        <end position="10"/>
    </location>
</feature>
<evidence type="ECO:0000256" key="3">
    <source>
        <dbReference type="ARBA" id="ARBA00022989"/>
    </source>
</evidence>
<comment type="caution">
    <text evidence="8">The sequence shown here is derived from an EMBL/GenBank/DDBJ whole genome shotgun (WGS) entry which is preliminary data.</text>
</comment>
<dbReference type="Pfam" id="PF05154">
    <property type="entry name" value="TM2"/>
    <property type="match status" value="1"/>
</dbReference>
<evidence type="ECO:0000259" key="7">
    <source>
        <dbReference type="Pfam" id="PF05154"/>
    </source>
</evidence>